<feature type="chain" id="PRO_5018194142" description="Phosphate ABC transporter substrate-binding protein" evidence="1">
    <location>
        <begin position="24"/>
        <end position="144"/>
    </location>
</feature>
<sequence length="144" mass="16001">MKACLTICIGFTLAFTLASSSQADEYAIITLNQSIPKISRAKAKMIYTGKIRAIKSVGRVQLMDWQYNTTERAAFYRKLTNKSMAQINSLWASAAFSGRATPPIPLQDTSPKAIEAWLLKHHNGIAYVPRKDIPTNSKVLLIVE</sequence>
<keyword evidence="1" id="KW-0732">Signal</keyword>
<dbReference type="AlphaFoldDB" id="A0A3N2DYZ3"/>
<gene>
    <name evidence="2" type="ORF">EDC56_0495</name>
</gene>
<name>A0A3N2DYZ3_9GAMM</name>
<evidence type="ECO:0000313" key="2">
    <source>
        <dbReference type="EMBL" id="ROS04977.1"/>
    </source>
</evidence>
<dbReference type="OrthoDB" id="5368544at2"/>
<dbReference type="Proteomes" id="UP000275394">
    <property type="component" value="Unassembled WGS sequence"/>
</dbReference>
<dbReference type="EMBL" id="RKHR01000003">
    <property type="protein sequence ID" value="ROS04977.1"/>
    <property type="molecule type" value="Genomic_DNA"/>
</dbReference>
<reference evidence="2 3" key="1">
    <citation type="submission" date="2018-11" db="EMBL/GenBank/DDBJ databases">
        <title>Genomic Encyclopedia of Type Strains, Phase IV (KMG-IV): sequencing the most valuable type-strain genomes for metagenomic binning, comparative biology and taxonomic classification.</title>
        <authorList>
            <person name="Goeker M."/>
        </authorList>
    </citation>
    <scope>NUCLEOTIDE SEQUENCE [LARGE SCALE GENOMIC DNA]</scope>
    <source>
        <strain evidence="2 3">DSM 100316</strain>
    </source>
</reference>
<evidence type="ECO:0000313" key="3">
    <source>
        <dbReference type="Proteomes" id="UP000275394"/>
    </source>
</evidence>
<evidence type="ECO:0000256" key="1">
    <source>
        <dbReference type="SAM" id="SignalP"/>
    </source>
</evidence>
<comment type="caution">
    <text evidence="2">The sequence shown here is derived from an EMBL/GenBank/DDBJ whole genome shotgun (WGS) entry which is preliminary data.</text>
</comment>
<keyword evidence="3" id="KW-1185">Reference proteome</keyword>
<proteinExistence type="predicted"/>
<organism evidence="2 3">
    <name type="scientific">Sinobacterium caligoides</name>
    <dbReference type="NCBI Taxonomy" id="933926"/>
    <lineage>
        <taxon>Bacteria</taxon>
        <taxon>Pseudomonadati</taxon>
        <taxon>Pseudomonadota</taxon>
        <taxon>Gammaproteobacteria</taxon>
        <taxon>Cellvibrionales</taxon>
        <taxon>Spongiibacteraceae</taxon>
        <taxon>Sinobacterium</taxon>
    </lineage>
</organism>
<dbReference type="RefSeq" id="WP_123710928.1">
    <property type="nucleotide sequence ID" value="NZ_RKHR01000003.1"/>
</dbReference>
<accession>A0A3N2DYZ3</accession>
<evidence type="ECO:0008006" key="4">
    <source>
        <dbReference type="Google" id="ProtNLM"/>
    </source>
</evidence>
<protein>
    <recommendedName>
        <fullName evidence="4">Phosphate ABC transporter substrate-binding protein</fullName>
    </recommendedName>
</protein>
<feature type="signal peptide" evidence="1">
    <location>
        <begin position="1"/>
        <end position="23"/>
    </location>
</feature>